<protein>
    <recommendedName>
        <fullName evidence="4">Outer membrane protein beta-barrel domain-containing protein</fullName>
    </recommendedName>
</protein>
<evidence type="ECO:0000313" key="3">
    <source>
        <dbReference type="Proteomes" id="UP000235116"/>
    </source>
</evidence>
<keyword evidence="3" id="KW-1185">Reference proteome</keyword>
<gene>
    <name evidence="2" type="ORF">Kalk_06720</name>
</gene>
<feature type="signal peptide" evidence="1">
    <location>
        <begin position="1"/>
        <end position="32"/>
    </location>
</feature>
<proteinExistence type="predicted"/>
<dbReference type="SUPFAM" id="SSF56935">
    <property type="entry name" value="Porins"/>
    <property type="match status" value="1"/>
</dbReference>
<evidence type="ECO:0000256" key="1">
    <source>
        <dbReference type="SAM" id="SignalP"/>
    </source>
</evidence>
<evidence type="ECO:0008006" key="4">
    <source>
        <dbReference type="Google" id="ProtNLM"/>
    </source>
</evidence>
<dbReference type="AlphaFoldDB" id="A0A2K9LIW5"/>
<accession>A0A2K9LIW5</accession>
<dbReference type="KEGG" id="kak:Kalk_06720"/>
<sequence>MQITKDVKIMSRLLSSAGCLISLAMLPLNALAEASSSDGWKYTVSAYMWVSDIGIESSVGDNIDIEFDDILDNLDLAGMFSVGASKGKWGALADVIYLSISHDEDPVDIEIENFIVNAAGTYNISHSEHFNVDLLAGARYLSMELTLNNLNNSGTEQVTDGVIGVKGNYVINQSWAIPFSVDVGTGDTEKTYHLFAGAAYRFDSFHLVGGYRYMAWEFGDEDVGGLVMDKLVISGPMLGAHFSF</sequence>
<evidence type="ECO:0000313" key="2">
    <source>
        <dbReference type="EMBL" id="AUM12121.1"/>
    </source>
</evidence>
<dbReference type="Proteomes" id="UP000235116">
    <property type="component" value="Chromosome"/>
</dbReference>
<feature type="chain" id="PRO_5014940601" description="Outer membrane protein beta-barrel domain-containing protein" evidence="1">
    <location>
        <begin position="33"/>
        <end position="244"/>
    </location>
</feature>
<reference evidence="3" key="1">
    <citation type="submission" date="2017-08" db="EMBL/GenBank/DDBJ databases">
        <title>Direct submision.</title>
        <authorList>
            <person name="Kim S.-J."/>
            <person name="Rhee S.-K."/>
        </authorList>
    </citation>
    <scope>NUCLEOTIDE SEQUENCE [LARGE SCALE GENOMIC DNA]</scope>
    <source>
        <strain evidence="3">GI5</strain>
    </source>
</reference>
<organism evidence="2 3">
    <name type="scientific">Ketobacter alkanivorans</name>
    <dbReference type="NCBI Taxonomy" id="1917421"/>
    <lineage>
        <taxon>Bacteria</taxon>
        <taxon>Pseudomonadati</taxon>
        <taxon>Pseudomonadota</taxon>
        <taxon>Gammaproteobacteria</taxon>
        <taxon>Pseudomonadales</taxon>
        <taxon>Ketobacteraceae</taxon>
        <taxon>Ketobacter</taxon>
    </lineage>
</organism>
<keyword evidence="1" id="KW-0732">Signal</keyword>
<name>A0A2K9LIW5_9GAMM</name>
<dbReference type="EMBL" id="CP022684">
    <property type="protein sequence ID" value="AUM12121.1"/>
    <property type="molecule type" value="Genomic_DNA"/>
</dbReference>